<keyword evidence="2" id="KW-0472">Membrane</keyword>
<evidence type="ECO:0000313" key="3">
    <source>
        <dbReference type="EMBL" id="KAK4097742.1"/>
    </source>
</evidence>
<keyword evidence="2" id="KW-0812">Transmembrane</keyword>
<feature type="region of interest" description="Disordered" evidence="1">
    <location>
        <begin position="143"/>
        <end position="167"/>
    </location>
</feature>
<dbReference type="AlphaFoldDB" id="A0AAN6PTL9"/>
<organism evidence="3 4">
    <name type="scientific">Parathielavia hyrcaniae</name>
    <dbReference type="NCBI Taxonomy" id="113614"/>
    <lineage>
        <taxon>Eukaryota</taxon>
        <taxon>Fungi</taxon>
        <taxon>Dikarya</taxon>
        <taxon>Ascomycota</taxon>
        <taxon>Pezizomycotina</taxon>
        <taxon>Sordariomycetes</taxon>
        <taxon>Sordariomycetidae</taxon>
        <taxon>Sordariales</taxon>
        <taxon>Chaetomiaceae</taxon>
        <taxon>Parathielavia</taxon>
    </lineage>
</organism>
<keyword evidence="4" id="KW-1185">Reference proteome</keyword>
<evidence type="ECO:0008006" key="5">
    <source>
        <dbReference type="Google" id="ProtNLM"/>
    </source>
</evidence>
<evidence type="ECO:0000256" key="1">
    <source>
        <dbReference type="SAM" id="MobiDB-lite"/>
    </source>
</evidence>
<evidence type="ECO:0000313" key="4">
    <source>
        <dbReference type="Proteomes" id="UP001305647"/>
    </source>
</evidence>
<feature type="transmembrane region" description="Helical" evidence="2">
    <location>
        <begin position="12"/>
        <end position="34"/>
    </location>
</feature>
<feature type="transmembrane region" description="Helical" evidence="2">
    <location>
        <begin position="40"/>
        <end position="65"/>
    </location>
</feature>
<feature type="transmembrane region" description="Helical" evidence="2">
    <location>
        <begin position="108"/>
        <end position="127"/>
    </location>
</feature>
<gene>
    <name evidence="3" type="ORF">N658DRAFT_387406</name>
</gene>
<dbReference type="Proteomes" id="UP001305647">
    <property type="component" value="Unassembled WGS sequence"/>
</dbReference>
<evidence type="ECO:0000256" key="2">
    <source>
        <dbReference type="SAM" id="Phobius"/>
    </source>
</evidence>
<accession>A0AAN6PTL9</accession>
<dbReference type="PANTHER" id="PTHR39608:SF2">
    <property type="entry name" value="MARVEL DOMAIN-CONTAINING PROTEIN"/>
    <property type="match status" value="1"/>
</dbReference>
<dbReference type="EMBL" id="MU863669">
    <property type="protein sequence ID" value="KAK4097742.1"/>
    <property type="molecule type" value="Genomic_DNA"/>
</dbReference>
<sequence>FFSGRIARAILGLNNFVILASSVIITAIMAYFVARGLRGTIPIYLLVIGVITLFFYLFAMVLPVLKSYRGYMLPLNLALTYLWLTGLIFTSLYWSMDRCQPLWCGRKHAVQAFYIIGFVFLLANTILEAMMWATHRRNRVAGDREKNQPLTAAPAGTTTAPANGHHG</sequence>
<feature type="transmembrane region" description="Helical" evidence="2">
    <location>
        <begin position="77"/>
        <end position="96"/>
    </location>
</feature>
<feature type="non-terminal residue" evidence="3">
    <location>
        <position position="1"/>
    </location>
</feature>
<feature type="compositionally biased region" description="Low complexity" evidence="1">
    <location>
        <begin position="151"/>
        <end position="167"/>
    </location>
</feature>
<keyword evidence="2" id="KW-1133">Transmembrane helix</keyword>
<reference evidence="3" key="1">
    <citation type="journal article" date="2023" name="Mol. Phylogenet. Evol.">
        <title>Genome-scale phylogeny and comparative genomics of the fungal order Sordariales.</title>
        <authorList>
            <person name="Hensen N."/>
            <person name="Bonometti L."/>
            <person name="Westerberg I."/>
            <person name="Brannstrom I.O."/>
            <person name="Guillou S."/>
            <person name="Cros-Aarteil S."/>
            <person name="Calhoun S."/>
            <person name="Haridas S."/>
            <person name="Kuo A."/>
            <person name="Mondo S."/>
            <person name="Pangilinan J."/>
            <person name="Riley R."/>
            <person name="LaButti K."/>
            <person name="Andreopoulos B."/>
            <person name="Lipzen A."/>
            <person name="Chen C."/>
            <person name="Yan M."/>
            <person name="Daum C."/>
            <person name="Ng V."/>
            <person name="Clum A."/>
            <person name="Steindorff A."/>
            <person name="Ohm R.A."/>
            <person name="Martin F."/>
            <person name="Silar P."/>
            <person name="Natvig D.O."/>
            <person name="Lalanne C."/>
            <person name="Gautier V."/>
            <person name="Ament-Velasquez S.L."/>
            <person name="Kruys A."/>
            <person name="Hutchinson M.I."/>
            <person name="Powell A.J."/>
            <person name="Barry K."/>
            <person name="Miller A.N."/>
            <person name="Grigoriev I.V."/>
            <person name="Debuchy R."/>
            <person name="Gladieux P."/>
            <person name="Hiltunen Thoren M."/>
            <person name="Johannesson H."/>
        </authorList>
    </citation>
    <scope>NUCLEOTIDE SEQUENCE</scope>
    <source>
        <strain evidence="3">CBS 757.83</strain>
    </source>
</reference>
<protein>
    <recommendedName>
        <fullName evidence="5">MARVEL domain-containing protein</fullName>
    </recommendedName>
</protein>
<name>A0AAN6PTL9_9PEZI</name>
<feature type="non-terminal residue" evidence="3">
    <location>
        <position position="167"/>
    </location>
</feature>
<reference evidence="3" key="2">
    <citation type="submission" date="2023-05" db="EMBL/GenBank/DDBJ databases">
        <authorList>
            <consortium name="Lawrence Berkeley National Laboratory"/>
            <person name="Steindorff A."/>
            <person name="Hensen N."/>
            <person name="Bonometti L."/>
            <person name="Westerberg I."/>
            <person name="Brannstrom I.O."/>
            <person name="Guillou S."/>
            <person name="Cros-Aarteil S."/>
            <person name="Calhoun S."/>
            <person name="Haridas S."/>
            <person name="Kuo A."/>
            <person name="Mondo S."/>
            <person name="Pangilinan J."/>
            <person name="Riley R."/>
            <person name="Labutti K."/>
            <person name="Andreopoulos B."/>
            <person name="Lipzen A."/>
            <person name="Chen C."/>
            <person name="Yanf M."/>
            <person name="Daum C."/>
            <person name="Ng V."/>
            <person name="Clum A."/>
            <person name="Ohm R."/>
            <person name="Martin F."/>
            <person name="Silar P."/>
            <person name="Natvig D."/>
            <person name="Lalanne C."/>
            <person name="Gautier V."/>
            <person name="Ament-Velasquez S.L."/>
            <person name="Kruys A."/>
            <person name="Hutchinson M.I."/>
            <person name="Powell A.J."/>
            <person name="Barry K."/>
            <person name="Miller A.N."/>
            <person name="Grigoriev I.V."/>
            <person name="Debuchy R."/>
            <person name="Gladieux P."/>
            <person name="Thoren M.H."/>
            <person name="Johannesson H."/>
        </authorList>
    </citation>
    <scope>NUCLEOTIDE SEQUENCE</scope>
    <source>
        <strain evidence="3">CBS 757.83</strain>
    </source>
</reference>
<dbReference type="PANTHER" id="PTHR39608">
    <property type="entry name" value="INTEGRAL MEMBRANE PROTEIN (AFU_ORTHOLOGUE AFUA_5G08640)"/>
    <property type="match status" value="1"/>
</dbReference>
<comment type="caution">
    <text evidence="3">The sequence shown here is derived from an EMBL/GenBank/DDBJ whole genome shotgun (WGS) entry which is preliminary data.</text>
</comment>
<proteinExistence type="predicted"/>